<dbReference type="SMART" id="SM00091">
    <property type="entry name" value="PAS"/>
    <property type="match status" value="3"/>
</dbReference>
<evidence type="ECO:0000313" key="7">
    <source>
        <dbReference type="EMBL" id="KWZ43048.1"/>
    </source>
</evidence>
<comment type="caution">
    <text evidence="7">The sequence shown here is derived from an EMBL/GenBank/DDBJ whole genome shotgun (WGS) entry which is preliminary data.</text>
</comment>
<dbReference type="EMBL" id="LNJQ01000001">
    <property type="protein sequence ID" value="KWZ43048.1"/>
    <property type="molecule type" value="Genomic_DNA"/>
</dbReference>
<dbReference type="PANTHER" id="PTHR24421:SF58">
    <property type="entry name" value="SIGNAL TRANSDUCTION HISTIDINE-PROTEIN KINASE_PHOSPHATASE UHPB"/>
    <property type="match status" value="1"/>
</dbReference>
<evidence type="ECO:0000256" key="1">
    <source>
        <dbReference type="ARBA" id="ARBA00022679"/>
    </source>
</evidence>
<feature type="domain" description="PAS" evidence="5">
    <location>
        <begin position="295"/>
        <end position="337"/>
    </location>
</feature>
<dbReference type="InterPro" id="IPR050482">
    <property type="entry name" value="Sensor_HK_TwoCompSys"/>
</dbReference>
<evidence type="ECO:0000259" key="6">
    <source>
        <dbReference type="PROSITE" id="PS50113"/>
    </source>
</evidence>
<dbReference type="NCBIfam" id="TIGR00229">
    <property type="entry name" value="sensory_box"/>
    <property type="match status" value="3"/>
</dbReference>
<dbReference type="PROSITE" id="PS50113">
    <property type="entry name" value="PAC"/>
    <property type="match status" value="1"/>
</dbReference>
<dbReference type="CDD" id="cd00130">
    <property type="entry name" value="PAS"/>
    <property type="match status" value="3"/>
</dbReference>
<sequence>MADPASSKTSSANAEPWGTTKLWYRQVEEDGLDRVGEARAAALAVANSGRAWRFLRDMPLGLVLYDDQFRIVYQNLASEVMTGYPSSDFAGQSPIGLWIPESQRTVIGEILRRMREERVALHGRAVHVRRDGRLSWVQWHTTPLFDGDCFIGYLGTHSELSEEVRAAKHQAELLIDAAVDIAMVQLSPQGRILSWNRNAAALFDSHAKEALGLPFEMLFSSDGAECGVSASLLARARDGDRTEYEGWLGRTRETRFWGHLRLYPQRDDDDVVYALVMVARDLSERRRAEQQVRESEALLSAIVSAASDVILGIDDADRVILCNPAAERVFGRSAAQLKDGPLPDILPRGDGLRSLVDARRTLSGVGHDGRMQHLEVSATRTSVEGRSFITLVARDVTERVESEQAVERYREQLSALTRDLMDAEQKTNRRLAQLLHDQFGQTLTSLRIFVDAVRARLPASDDAIVQNGWSQISSLIDRGMREVREVLVELRPALLQEQGLAVALDNEVQAQAAKHPEVRVTLDAADELAERRWAPDVEYAVFMVAREAIANALLHSRGGHVAVRLDARGMPGLVLSVHDDGRGLGPAERAHKPGHLGLVGMRERALGIGAQLVVSSSAGRRGTTIELRYAP</sequence>
<dbReference type="PROSITE" id="PS50112">
    <property type="entry name" value="PAS"/>
    <property type="match status" value="2"/>
</dbReference>
<keyword evidence="3" id="KW-0902">Two-component regulatory system</keyword>
<dbReference type="InterPro" id="IPR000700">
    <property type="entry name" value="PAS-assoc_C"/>
</dbReference>
<dbReference type="Pfam" id="PF02518">
    <property type="entry name" value="HATPase_c"/>
    <property type="match status" value="1"/>
</dbReference>
<proteinExistence type="predicted"/>
<evidence type="ECO:0000313" key="8">
    <source>
        <dbReference type="Proteomes" id="UP000070255"/>
    </source>
</evidence>
<organism evidence="7 8">
    <name type="scientific">Burkholderia savannae</name>
    <dbReference type="NCBI Taxonomy" id="1637837"/>
    <lineage>
        <taxon>Bacteria</taxon>
        <taxon>Pseudomonadati</taxon>
        <taxon>Pseudomonadota</taxon>
        <taxon>Betaproteobacteria</taxon>
        <taxon>Burkholderiales</taxon>
        <taxon>Burkholderiaceae</taxon>
        <taxon>Burkholderia</taxon>
        <taxon>pseudomallei group</taxon>
    </lineage>
</organism>
<keyword evidence="4" id="KW-0175">Coiled coil</keyword>
<dbReference type="InterPro" id="IPR013656">
    <property type="entry name" value="PAS_4"/>
</dbReference>
<feature type="coiled-coil region" evidence="4">
    <location>
        <begin position="399"/>
        <end position="426"/>
    </location>
</feature>
<dbReference type="Gene3D" id="3.30.565.10">
    <property type="entry name" value="Histidine kinase-like ATPase, C-terminal domain"/>
    <property type="match status" value="1"/>
</dbReference>
<reference evidence="7 8" key="1">
    <citation type="submission" date="2015-11" db="EMBL/GenBank/DDBJ databases">
        <authorList>
            <person name="Sahl J."/>
            <person name="Wagner D."/>
            <person name="Keim P."/>
        </authorList>
    </citation>
    <scope>NUCLEOTIDE SEQUENCE [LARGE SCALE GENOMIC DNA]</scope>
    <source>
        <strain evidence="7 8">BDU18</strain>
    </source>
</reference>
<feature type="domain" description="PAC" evidence="6">
    <location>
        <begin position="242"/>
        <end position="294"/>
    </location>
</feature>
<dbReference type="Proteomes" id="UP000070255">
    <property type="component" value="Unassembled WGS sequence"/>
</dbReference>
<dbReference type="InterPro" id="IPR011712">
    <property type="entry name" value="Sig_transdc_His_kin_sub3_dim/P"/>
</dbReference>
<protein>
    <recommendedName>
        <fullName evidence="9">Histidine kinase</fullName>
    </recommendedName>
</protein>
<dbReference type="SMART" id="SM00086">
    <property type="entry name" value="PAC"/>
    <property type="match status" value="3"/>
</dbReference>
<dbReference type="Pfam" id="PF08448">
    <property type="entry name" value="PAS_4"/>
    <property type="match status" value="2"/>
</dbReference>
<dbReference type="SUPFAM" id="SSF55785">
    <property type="entry name" value="PYP-like sensor domain (PAS domain)"/>
    <property type="match status" value="3"/>
</dbReference>
<evidence type="ECO:0000256" key="4">
    <source>
        <dbReference type="SAM" id="Coils"/>
    </source>
</evidence>
<evidence type="ECO:0000256" key="2">
    <source>
        <dbReference type="ARBA" id="ARBA00022777"/>
    </source>
</evidence>
<dbReference type="Pfam" id="PF13426">
    <property type="entry name" value="PAS_9"/>
    <property type="match status" value="1"/>
</dbReference>
<dbReference type="Gene3D" id="3.30.450.20">
    <property type="entry name" value="PAS domain"/>
    <property type="match status" value="3"/>
</dbReference>
<accession>A0ABR5TDI5</accession>
<keyword evidence="2" id="KW-0418">Kinase</keyword>
<dbReference type="SUPFAM" id="SSF55874">
    <property type="entry name" value="ATPase domain of HSP90 chaperone/DNA topoisomerase II/histidine kinase"/>
    <property type="match status" value="1"/>
</dbReference>
<evidence type="ECO:0000259" key="5">
    <source>
        <dbReference type="PROSITE" id="PS50112"/>
    </source>
</evidence>
<dbReference type="PANTHER" id="PTHR24421">
    <property type="entry name" value="NITRATE/NITRITE SENSOR PROTEIN NARX-RELATED"/>
    <property type="match status" value="1"/>
</dbReference>
<dbReference type="CDD" id="cd16917">
    <property type="entry name" value="HATPase_UhpB-NarQ-NarX-like"/>
    <property type="match status" value="1"/>
</dbReference>
<name>A0ABR5TDI5_9BURK</name>
<feature type="domain" description="PAS" evidence="5">
    <location>
        <begin position="53"/>
        <end position="118"/>
    </location>
</feature>
<dbReference type="InterPro" id="IPR003594">
    <property type="entry name" value="HATPase_dom"/>
</dbReference>
<evidence type="ECO:0000256" key="3">
    <source>
        <dbReference type="ARBA" id="ARBA00023012"/>
    </source>
</evidence>
<dbReference type="InterPro" id="IPR035965">
    <property type="entry name" value="PAS-like_dom_sf"/>
</dbReference>
<evidence type="ECO:0008006" key="9">
    <source>
        <dbReference type="Google" id="ProtNLM"/>
    </source>
</evidence>
<dbReference type="Gene3D" id="1.20.5.1930">
    <property type="match status" value="1"/>
</dbReference>
<dbReference type="InterPro" id="IPR036890">
    <property type="entry name" value="HATPase_C_sf"/>
</dbReference>
<dbReference type="Pfam" id="PF07730">
    <property type="entry name" value="HisKA_3"/>
    <property type="match status" value="1"/>
</dbReference>
<dbReference type="InterPro" id="IPR000014">
    <property type="entry name" value="PAS"/>
</dbReference>
<dbReference type="InterPro" id="IPR001610">
    <property type="entry name" value="PAC"/>
</dbReference>
<keyword evidence="8" id="KW-1185">Reference proteome</keyword>
<gene>
    <name evidence="7" type="ORF">WS72_09380</name>
</gene>
<keyword evidence="1" id="KW-0808">Transferase</keyword>